<feature type="compositionally biased region" description="Basic and acidic residues" evidence="1">
    <location>
        <begin position="370"/>
        <end position="393"/>
    </location>
</feature>
<evidence type="ECO:0000313" key="3">
    <source>
        <dbReference type="Proteomes" id="UP001432146"/>
    </source>
</evidence>
<gene>
    <name evidence="2" type="ORF">QLX08_000684</name>
</gene>
<keyword evidence="3" id="KW-1185">Reference proteome</keyword>
<sequence>MDFNVHGNVYAGEQRDRSEESRWHTQLGSREAERIQRWKNERQKKQQQGIGPVRSNESARNGGERDFHRNQRYRRVPASRQGEDYAKMCEHRRGDSIYQGNCPDRNARDFTGQNIREHIGQLEPRYDNYGRDGIECDASTSNDPCGINVSVVPRQPPCESFHAEKRMCNVSFKHCCDNNNAKPDQKRRNFFSANDDKSRGSRWQEPSRCERTVVGKPSNFRCTFENCCGNCEPYVVQVRSNDCNSYEKWQNDGLETAKNGCLDDCCCPRDVKPRHSSVSVPQQPCVIYEETEAKYDSPADHRHDASTSKHCLQRVHFADAESRAKTDHSSCSFCSRKCTPSMASLFVEIGESVANVCNLASARCDESTEELLKGDASRKESRTARGYKFESSNDRSGGSKTGESTMCSSSCKGQPGAYSNNMDVRPDDYTVDQIPEEPYYPELQSSVRFQELGDSRAQTEGDTYVKRKTTGCSQQCETNDHSLLNDIRRQLHDTYKNFVRVATTSIGQIVKQSSKLKRSKKGTKDRSTCGTCTKDCEGTARPDQCDQSKTHNECVHEAACWREIMNHESSNCDAHCCGNVCCDNVAGLPDCQTPMCQNDCWKGARNVAKEQIQSEREWHFDSYENPRNRTPLEELWYPTYDTARKKGGGDTYPQRKKQSSSSKCGGQSVTCGHRESPNSGSQIIKQQQRNPSTAQDQQTESSATAVHMCVQTGSVRATVNPANGTYVAENTAYRKTVKTVKRGEPNIRHSKEEPKKQTAPAKKKPPPSPKYAVTACPSRSTKREMSLGRERDSPKVKDERMKPVTGRAVQCRLLKEVVVKCASIRVTPSRVVDMCACVPRKDTTRPGEAEDAPEAVAESIEEEAEKDDEAPVTEDTVVEESVEEETSEKDTTEEEASAEEILVEKTPAEEEAPTEEAPVEEILVEETPAGEEAPTEEAPEILVEEILTEETLPEITEPPDDTAVDVSKVVEEAPPSTLTAIPDRTTDPDKEDSTARIELTKELHGKRTTVSVQMQTSNTILTQILSEFQVGNKKNQILMSIKVQSNLEECDAEQRPSNNPSTSNEVTSPSRPDVYDHRRRMRRPPDTACTHRRALTAPGVDDSSMTEFISRASYQRVQRTYLRRLYDTFYYTSDGIDRDLCGPCGKRKR</sequence>
<name>A0AAW1AIU2_9HYME</name>
<feature type="region of interest" description="Disordered" evidence="1">
    <location>
        <begin position="737"/>
        <end position="800"/>
    </location>
</feature>
<feature type="region of interest" description="Disordered" evidence="1">
    <location>
        <begin position="370"/>
        <end position="409"/>
    </location>
</feature>
<feature type="compositionally biased region" description="Basic and acidic residues" evidence="1">
    <location>
        <begin position="13"/>
        <end position="23"/>
    </location>
</feature>
<feature type="compositionally biased region" description="Acidic residues" evidence="1">
    <location>
        <begin position="909"/>
        <end position="924"/>
    </location>
</feature>
<comment type="caution">
    <text evidence="2">The sequence shown here is derived from an EMBL/GenBank/DDBJ whole genome shotgun (WGS) entry which is preliminary data.</text>
</comment>
<proteinExistence type="predicted"/>
<feature type="compositionally biased region" description="Low complexity" evidence="1">
    <location>
        <begin position="659"/>
        <end position="668"/>
    </location>
</feature>
<feature type="region of interest" description="Disordered" evidence="1">
    <location>
        <begin position="645"/>
        <end position="702"/>
    </location>
</feature>
<feature type="compositionally biased region" description="Polar residues" evidence="1">
    <location>
        <begin position="677"/>
        <end position="702"/>
    </location>
</feature>
<feature type="compositionally biased region" description="Polar residues" evidence="1">
    <location>
        <begin position="1055"/>
        <end position="1070"/>
    </location>
</feature>
<feature type="compositionally biased region" description="Basic and acidic residues" evidence="1">
    <location>
        <begin position="30"/>
        <end position="44"/>
    </location>
</feature>
<feature type="region of interest" description="Disordered" evidence="1">
    <location>
        <begin position="841"/>
        <end position="940"/>
    </location>
</feature>
<feature type="compositionally biased region" description="Polar residues" evidence="1">
    <location>
        <begin position="394"/>
        <end position="409"/>
    </location>
</feature>
<reference evidence="2 3" key="1">
    <citation type="submission" date="2024-05" db="EMBL/GenBank/DDBJ databases">
        <title>The nuclear and mitochondrial genome assemblies of Tetragonisca angustula (Apidae: Meliponini), a tiny yet remarkable pollinator in the Neotropics.</title>
        <authorList>
            <person name="Ferrari R."/>
            <person name="Ricardo P.C."/>
            <person name="Dias F.C."/>
            <person name="Araujo N.S."/>
            <person name="Soares D.O."/>
            <person name="Zhou Q.-S."/>
            <person name="Zhu C.-D."/>
            <person name="Coutinho L."/>
            <person name="Airas M.C."/>
            <person name="Batista T.M."/>
        </authorList>
    </citation>
    <scope>NUCLEOTIDE SEQUENCE [LARGE SCALE GENOMIC DNA]</scope>
    <source>
        <strain evidence="2">ASF017062</strain>
        <tissue evidence="2">Abdomen</tissue>
    </source>
</reference>
<feature type="region of interest" description="Disordered" evidence="1">
    <location>
        <begin position="1"/>
        <end position="79"/>
    </location>
</feature>
<evidence type="ECO:0000256" key="1">
    <source>
        <dbReference type="SAM" id="MobiDB-lite"/>
    </source>
</evidence>
<accession>A0AAW1AIU2</accession>
<feature type="compositionally biased region" description="Basic and acidic residues" evidence="1">
    <location>
        <begin position="781"/>
        <end position="800"/>
    </location>
</feature>
<dbReference type="AlphaFoldDB" id="A0AAW1AIU2"/>
<organism evidence="2 3">
    <name type="scientific">Tetragonisca angustula</name>
    <dbReference type="NCBI Taxonomy" id="166442"/>
    <lineage>
        <taxon>Eukaryota</taxon>
        <taxon>Metazoa</taxon>
        <taxon>Ecdysozoa</taxon>
        <taxon>Arthropoda</taxon>
        <taxon>Hexapoda</taxon>
        <taxon>Insecta</taxon>
        <taxon>Pterygota</taxon>
        <taxon>Neoptera</taxon>
        <taxon>Endopterygota</taxon>
        <taxon>Hymenoptera</taxon>
        <taxon>Apocrita</taxon>
        <taxon>Aculeata</taxon>
        <taxon>Apoidea</taxon>
        <taxon>Anthophila</taxon>
        <taxon>Apidae</taxon>
        <taxon>Tetragonisca</taxon>
    </lineage>
</organism>
<protein>
    <submittedName>
        <fullName evidence="2">Uncharacterized protein</fullName>
    </submittedName>
</protein>
<evidence type="ECO:0000313" key="2">
    <source>
        <dbReference type="EMBL" id="KAK9309676.1"/>
    </source>
</evidence>
<feature type="region of interest" description="Disordered" evidence="1">
    <location>
        <begin position="1050"/>
        <end position="1087"/>
    </location>
</feature>
<feature type="compositionally biased region" description="Basic and acidic residues" evidence="1">
    <location>
        <begin position="741"/>
        <end position="756"/>
    </location>
</feature>
<dbReference type="EMBL" id="JAWNGG020000009">
    <property type="protein sequence ID" value="KAK9309676.1"/>
    <property type="molecule type" value="Genomic_DNA"/>
</dbReference>
<dbReference type="Proteomes" id="UP001432146">
    <property type="component" value="Unassembled WGS sequence"/>
</dbReference>
<feature type="compositionally biased region" description="Acidic residues" evidence="1">
    <location>
        <begin position="849"/>
        <end position="898"/>
    </location>
</feature>